<dbReference type="SUPFAM" id="SSF50346">
    <property type="entry name" value="PRC-barrel domain"/>
    <property type="match status" value="1"/>
</dbReference>
<feature type="domain" description="PRC-barrel" evidence="1">
    <location>
        <begin position="3"/>
        <end position="76"/>
    </location>
</feature>
<reference evidence="3" key="1">
    <citation type="submission" date="2014-03" db="EMBL/GenBank/DDBJ databases">
        <authorList>
            <person name="Urmite Genomes U."/>
        </authorList>
    </citation>
    <scope>NUCLEOTIDE SEQUENCE [LARGE SCALE GENOMIC DNA]</scope>
    <source>
        <strain evidence="3">HD-03</strain>
    </source>
</reference>
<keyword evidence="3" id="KW-1185">Reference proteome</keyword>
<comment type="caution">
    <text evidence="2">The sequence shown here is derived from an EMBL/GenBank/DDBJ whole genome shotgun (WGS) entry which is preliminary data.</text>
</comment>
<accession>A0A024P2K9</accession>
<organism evidence="2 3">
    <name type="scientific">Halobacillus karajensis</name>
    <dbReference type="NCBI Taxonomy" id="195088"/>
    <lineage>
        <taxon>Bacteria</taxon>
        <taxon>Bacillati</taxon>
        <taxon>Bacillota</taxon>
        <taxon>Bacilli</taxon>
        <taxon>Bacillales</taxon>
        <taxon>Bacillaceae</taxon>
        <taxon>Halobacillus</taxon>
    </lineage>
</organism>
<dbReference type="InterPro" id="IPR014238">
    <property type="entry name" value="Spore_YlmC/YmxH"/>
</dbReference>
<dbReference type="PANTHER" id="PTHR40061">
    <property type="entry name" value="SPORULATION PROTEIN YLMC-RELATED"/>
    <property type="match status" value="1"/>
</dbReference>
<dbReference type="AlphaFoldDB" id="A0A024P2K9"/>
<evidence type="ECO:0000259" key="1">
    <source>
        <dbReference type="Pfam" id="PF05239"/>
    </source>
</evidence>
<evidence type="ECO:0000313" key="2">
    <source>
        <dbReference type="EMBL" id="CDQ22156.1"/>
    </source>
</evidence>
<reference evidence="2 3" key="2">
    <citation type="submission" date="2014-05" db="EMBL/GenBank/DDBJ databases">
        <title>Draft genome sequence of Halobacillus karajensis HK-03.</title>
        <authorList>
            <person name="Khelaifia S."/>
            <person name="Croce O."/>
            <person name="Lagier J.C."/>
            <person name="Raoult D."/>
        </authorList>
    </citation>
    <scope>NUCLEOTIDE SEQUENCE [LARGE SCALE GENOMIC DNA]</scope>
    <source>
        <strain evidence="2 3">HD-03</strain>
    </source>
</reference>
<gene>
    <name evidence="2" type="ORF">BN983_00359</name>
</gene>
<dbReference type="EMBL" id="CCDI010000001">
    <property type="protein sequence ID" value="CDQ22156.1"/>
    <property type="molecule type" value="Genomic_DNA"/>
</dbReference>
<dbReference type="Pfam" id="PF05239">
    <property type="entry name" value="PRC"/>
    <property type="match status" value="1"/>
</dbReference>
<proteinExistence type="predicted"/>
<dbReference type="InterPro" id="IPR027275">
    <property type="entry name" value="PRC-brl_dom"/>
</dbReference>
<dbReference type="Proteomes" id="UP000028868">
    <property type="component" value="Unassembled WGS sequence"/>
</dbReference>
<evidence type="ECO:0000313" key="3">
    <source>
        <dbReference type="Proteomes" id="UP000028868"/>
    </source>
</evidence>
<dbReference type="InterPro" id="IPR011033">
    <property type="entry name" value="PRC_barrel-like_sf"/>
</dbReference>
<dbReference type="NCBIfam" id="TIGR02888">
    <property type="entry name" value="spore_YlmC_YmxH"/>
    <property type="match status" value="1"/>
</dbReference>
<dbReference type="PANTHER" id="PTHR40061:SF1">
    <property type="entry name" value="SPORULATION PROTEIN YLMC-RELATED"/>
    <property type="match status" value="1"/>
</dbReference>
<protein>
    <submittedName>
        <fullName evidence="2">Sporulation protein, YlmC/YmxH family</fullName>
    </submittedName>
</protein>
<dbReference type="Gene3D" id="2.30.30.240">
    <property type="entry name" value="PRC-barrel domain"/>
    <property type="match status" value="1"/>
</dbReference>
<name>A0A024P2K9_9BACI</name>
<sequence length="79" mass="8738">MVMRMKSLAKKEVINVENGEKLGVLGRADLIIDPESGLIKSLVIMNNGLIGFGSSKKEMVIDWSQIETIGEETILLKKH</sequence>